<evidence type="ECO:0000256" key="2">
    <source>
        <dbReference type="ARBA" id="ARBA00022741"/>
    </source>
</evidence>
<keyword evidence="1" id="KW-0436">Ligase</keyword>
<dbReference type="RefSeq" id="XP_044545477.1">
    <property type="nucleotide sequence ID" value="XM_044698425.1"/>
</dbReference>
<feature type="domain" description="N-acetyltransferase" evidence="6">
    <location>
        <begin position="916"/>
        <end position="1070"/>
    </location>
</feature>
<evidence type="ECO:0000259" key="5">
    <source>
        <dbReference type="PROSITE" id="PS50975"/>
    </source>
</evidence>
<dbReference type="InterPro" id="IPR051538">
    <property type="entry name" value="Acyl-CoA_Synth/Transferase"/>
</dbReference>
<feature type="domain" description="ATP-grasp" evidence="5">
    <location>
        <begin position="670"/>
        <end position="706"/>
    </location>
</feature>
<dbReference type="Gene3D" id="3.40.630.30">
    <property type="match status" value="1"/>
</dbReference>
<dbReference type="Pfam" id="PF13607">
    <property type="entry name" value="Succ_CoA_lig"/>
    <property type="match status" value="1"/>
</dbReference>
<dbReference type="InterPro" id="IPR043938">
    <property type="entry name" value="Ligase_CoA_dom"/>
</dbReference>
<proteinExistence type="predicted"/>
<evidence type="ECO:0000256" key="3">
    <source>
        <dbReference type="ARBA" id="ARBA00022840"/>
    </source>
</evidence>
<dbReference type="SUPFAM" id="SSF52210">
    <property type="entry name" value="Succinyl-CoA synthetase domains"/>
    <property type="match status" value="2"/>
</dbReference>
<comment type="caution">
    <text evidence="7">The sequence shown here is derived from an EMBL/GenBank/DDBJ whole genome shotgun (WGS) entry which is preliminary data.</text>
</comment>
<dbReference type="InterPro" id="IPR016102">
    <property type="entry name" value="Succinyl-CoA_synth-like"/>
</dbReference>
<organism evidence="7 8">
    <name type="scientific">Naegleria lovaniensis</name>
    <name type="common">Amoeba</name>
    <dbReference type="NCBI Taxonomy" id="51637"/>
    <lineage>
        <taxon>Eukaryota</taxon>
        <taxon>Discoba</taxon>
        <taxon>Heterolobosea</taxon>
        <taxon>Tetramitia</taxon>
        <taxon>Eutetramitia</taxon>
        <taxon>Vahlkampfiidae</taxon>
        <taxon>Naegleria</taxon>
    </lineage>
</organism>
<dbReference type="PROSITE" id="PS50975">
    <property type="entry name" value="ATP_GRASP"/>
    <property type="match status" value="1"/>
</dbReference>
<evidence type="ECO:0000259" key="6">
    <source>
        <dbReference type="PROSITE" id="PS51186"/>
    </source>
</evidence>
<name>A0AA88GK18_NAELO</name>
<gene>
    <name evidence="7" type="ORF">C9374_008358</name>
</gene>
<accession>A0AA88GK18</accession>
<dbReference type="Pfam" id="PF13549">
    <property type="entry name" value="ATP-grasp_5"/>
    <property type="match status" value="1"/>
</dbReference>
<dbReference type="PANTHER" id="PTHR43334:SF1">
    <property type="entry name" value="3-HYDROXYPROPIONATE--COA LIGASE [ADP-FORMING]"/>
    <property type="match status" value="1"/>
</dbReference>
<dbReference type="GO" id="GO:0016747">
    <property type="term" value="F:acyltransferase activity, transferring groups other than amino-acyl groups"/>
    <property type="evidence" value="ECO:0007669"/>
    <property type="project" value="InterPro"/>
</dbReference>
<dbReference type="Gene3D" id="3.30.1490.20">
    <property type="entry name" value="ATP-grasp fold, A domain"/>
    <property type="match status" value="1"/>
</dbReference>
<protein>
    <submittedName>
        <fullName evidence="7">Uncharacterized protein</fullName>
    </submittedName>
</protein>
<dbReference type="Gene3D" id="3.40.50.720">
    <property type="entry name" value="NAD(P)-binding Rossmann-like Domain"/>
    <property type="match status" value="1"/>
</dbReference>
<evidence type="ECO:0000256" key="4">
    <source>
        <dbReference type="PROSITE-ProRule" id="PRU00409"/>
    </source>
</evidence>
<dbReference type="Gene3D" id="3.30.470.20">
    <property type="entry name" value="ATP-grasp fold, B domain"/>
    <property type="match status" value="1"/>
</dbReference>
<dbReference type="PROSITE" id="PS51186">
    <property type="entry name" value="GNAT"/>
    <property type="match status" value="1"/>
</dbReference>
<dbReference type="Proteomes" id="UP000816034">
    <property type="component" value="Unassembled WGS sequence"/>
</dbReference>
<dbReference type="InterPro" id="IPR013815">
    <property type="entry name" value="ATP_grasp_subdomain_1"/>
</dbReference>
<reference evidence="7 8" key="1">
    <citation type="journal article" date="2018" name="BMC Genomics">
        <title>The genome of Naegleria lovaniensis, the basis for a comparative approach to unravel pathogenicity factors of the human pathogenic amoeba N. fowleri.</title>
        <authorList>
            <person name="Liechti N."/>
            <person name="Schurch N."/>
            <person name="Bruggmann R."/>
            <person name="Wittwer M."/>
        </authorList>
    </citation>
    <scope>NUCLEOTIDE SEQUENCE [LARGE SCALE GENOMIC DNA]</scope>
    <source>
        <strain evidence="7 8">ATCC 30569</strain>
    </source>
</reference>
<sequence>MRRSLSSCSSSFKSSVRKITSAGHRPFHDVNTRTTSVLNHTLCGGANMKNGSDHDDFSLINCCSSSSMRNYHSRANDRYNSRSKTRNVVEEQKPNTVNLEQVHDTIKRTFNSNELDCIFKPKSICVIDDFNPEIHSSPVPVPNDSISSTLARNVLWNLMSVSQVKVYAVSKHVERVLQDPNSKRRPHLLGVQMYSSLGELYDNKASSSIPLKLDLAVICCHQVETMFTALEECIKHGVKGCVIIGSVYSKFYEKFAENQAANIEKMKDILRGSELRVIGPGMGLITPLMTSSGQYHVGEIYNNFLNITPTNRSSELTRGKVAIISQSGALATTILDWSLKQGGGLSGFACVGADQVDVNFADMVEHFGNDNNTDAILLYIEDLGNNEHIKRFASAARSVALKKPIIAMKMNSSNRSEDNHLNALFERVGILRVNSIEEMFYMSQTIGKQAITKGNTITVISNSGGAATLAVDAIYQSEITELGSLSPKSAKLLQESGIDVEEALLSGKKAIPVNIRNTATPEQYVAALDIVYNDPKTDSVLVMLTPQTRTEPTRTAQFLQRYIVEKTKEGKLSKPIMCCFMGGRDVEAGRSILLNSGIPAFAFPEIATKVFQYNYRYSKNLENLYEDPSLLDNDHESQNDAEAKMKAREYIKSLQKQNPNKELLNEFESQQLLSIYGIDVPQTKVATTVEEAVEAAKLIGFPVVLKIHSVDTSISKLDIGGVIVGLSDDKQVRQGFISIKQAAEKSNVKFTGVTVQNDCKKLVASKKDSIAFELYIGAEVDPQFGPVISFGTGGSLHQIYKDKSFGIPPLTAPLAYQMLRKTKISDALVERFRNKPAIDIEGLKTLLVKFSKMVLDNCDLIKSFEINPLQASATEREKIFVALDCKMLLHKPSTKKTQPVIRSYERKYVTKFNDDITYNKAKNDAPQPLDPYALTLTTESDSKTIYQELVQFVSSDFDREVVLFAIDKRSKAVIGMGVYTILQKSIISGRKRKAEVALLIGEQAQGKGIGKYILDQLIQIAKNEGNISQMIAYANESNVGMLKLCARAGFQVQENEELANQGVIVSTLDL</sequence>
<dbReference type="Pfam" id="PF19045">
    <property type="entry name" value="Ligase_CoA_2"/>
    <property type="match status" value="1"/>
</dbReference>
<dbReference type="GO" id="GO:0046872">
    <property type="term" value="F:metal ion binding"/>
    <property type="evidence" value="ECO:0007669"/>
    <property type="project" value="InterPro"/>
</dbReference>
<dbReference type="GO" id="GO:0043758">
    <property type="term" value="F:acetate-CoA ligase (ADP-forming) activity"/>
    <property type="evidence" value="ECO:0007669"/>
    <property type="project" value="InterPro"/>
</dbReference>
<dbReference type="Gene3D" id="3.40.50.261">
    <property type="entry name" value="Succinyl-CoA synthetase domains"/>
    <property type="match status" value="2"/>
</dbReference>
<dbReference type="PANTHER" id="PTHR43334">
    <property type="entry name" value="ACETATE--COA LIGASE [ADP-FORMING]"/>
    <property type="match status" value="1"/>
</dbReference>
<dbReference type="EMBL" id="PYSW02000034">
    <property type="protein sequence ID" value="KAG2378215.1"/>
    <property type="molecule type" value="Genomic_DNA"/>
</dbReference>
<evidence type="ECO:0000256" key="1">
    <source>
        <dbReference type="ARBA" id="ARBA00022598"/>
    </source>
</evidence>
<dbReference type="SUPFAM" id="SSF56059">
    <property type="entry name" value="Glutathione synthetase ATP-binding domain-like"/>
    <property type="match status" value="1"/>
</dbReference>
<evidence type="ECO:0000313" key="7">
    <source>
        <dbReference type="EMBL" id="KAG2378215.1"/>
    </source>
</evidence>
<keyword evidence="3 4" id="KW-0067">ATP-binding</keyword>
<dbReference type="InterPro" id="IPR032875">
    <property type="entry name" value="Succ_CoA_lig_flav_dom"/>
</dbReference>
<dbReference type="GO" id="GO:0005524">
    <property type="term" value="F:ATP binding"/>
    <property type="evidence" value="ECO:0007669"/>
    <property type="project" value="UniProtKB-UniRule"/>
</dbReference>
<evidence type="ECO:0000313" key="8">
    <source>
        <dbReference type="Proteomes" id="UP000816034"/>
    </source>
</evidence>
<dbReference type="CDD" id="cd04301">
    <property type="entry name" value="NAT_SF"/>
    <property type="match status" value="1"/>
</dbReference>
<dbReference type="SUPFAM" id="SSF55729">
    <property type="entry name" value="Acyl-CoA N-acyltransferases (Nat)"/>
    <property type="match status" value="1"/>
</dbReference>
<dbReference type="InterPro" id="IPR011761">
    <property type="entry name" value="ATP-grasp"/>
</dbReference>
<dbReference type="AlphaFoldDB" id="A0AA88GK18"/>
<dbReference type="GeneID" id="68100812"/>
<dbReference type="InterPro" id="IPR016181">
    <property type="entry name" value="Acyl_CoA_acyltransferase"/>
</dbReference>
<keyword evidence="8" id="KW-1185">Reference proteome</keyword>
<dbReference type="Pfam" id="PF00583">
    <property type="entry name" value="Acetyltransf_1"/>
    <property type="match status" value="1"/>
</dbReference>
<keyword evidence="2 4" id="KW-0547">Nucleotide-binding</keyword>
<dbReference type="InterPro" id="IPR000182">
    <property type="entry name" value="GNAT_dom"/>
</dbReference>